<reference evidence="7" key="1">
    <citation type="submission" date="2025-08" db="UniProtKB">
        <authorList>
            <consortium name="Ensembl"/>
        </authorList>
    </citation>
    <scope>IDENTIFICATION</scope>
</reference>
<dbReference type="Pfam" id="PF17730">
    <property type="entry name" value="Centro_C10orf90"/>
    <property type="match status" value="2"/>
</dbReference>
<feature type="compositionally biased region" description="Basic and acidic residues" evidence="4">
    <location>
        <begin position="334"/>
        <end position="344"/>
    </location>
</feature>
<evidence type="ECO:0000313" key="7">
    <source>
        <dbReference type="Ensembl" id="ENSJHYP00000014263.1"/>
    </source>
</evidence>
<dbReference type="InterPro" id="IPR041179">
    <property type="entry name" value="C10orf90_N"/>
</dbReference>
<dbReference type="OMA" id="HEYWVTH"/>
<feature type="region of interest" description="Disordered" evidence="4">
    <location>
        <begin position="240"/>
        <end position="354"/>
    </location>
</feature>
<feature type="domain" description="Centrosomal protein C10orf90 N-terminal" evidence="6">
    <location>
        <begin position="303"/>
        <end position="369"/>
    </location>
</feature>
<dbReference type="Pfam" id="PF15309">
    <property type="entry name" value="ALMS_motif"/>
    <property type="match status" value="1"/>
</dbReference>
<proteinExistence type="predicted"/>
<dbReference type="AlphaFoldDB" id="A0A8C5NP67"/>
<keyword evidence="2" id="KW-0963">Cytoplasm</keyword>
<evidence type="ECO:0000259" key="5">
    <source>
        <dbReference type="Pfam" id="PF15309"/>
    </source>
</evidence>
<organism evidence="7 8">
    <name type="scientific">Junco hyemalis</name>
    <name type="common">Dark-eyed junco</name>
    <dbReference type="NCBI Taxonomy" id="40217"/>
    <lineage>
        <taxon>Eukaryota</taxon>
        <taxon>Metazoa</taxon>
        <taxon>Chordata</taxon>
        <taxon>Craniata</taxon>
        <taxon>Vertebrata</taxon>
        <taxon>Euteleostomi</taxon>
        <taxon>Archelosauria</taxon>
        <taxon>Archosauria</taxon>
        <taxon>Dinosauria</taxon>
        <taxon>Saurischia</taxon>
        <taxon>Theropoda</taxon>
        <taxon>Coelurosauria</taxon>
        <taxon>Aves</taxon>
        <taxon>Neognathae</taxon>
        <taxon>Neoaves</taxon>
        <taxon>Telluraves</taxon>
        <taxon>Australaves</taxon>
        <taxon>Passeriformes</taxon>
        <taxon>Passerellidae</taxon>
        <taxon>Junco</taxon>
    </lineage>
</organism>
<dbReference type="GO" id="GO:0005814">
    <property type="term" value="C:centriole"/>
    <property type="evidence" value="ECO:0007669"/>
    <property type="project" value="TreeGrafter"/>
</dbReference>
<dbReference type="InterPro" id="IPR029299">
    <property type="entry name" value="ALMS_motif"/>
</dbReference>
<dbReference type="PANTHER" id="PTHR21553:SF24">
    <property type="entry name" value="(E2-INDEPENDENT) E3 UBIQUITIN-CONJUGATING ENZYME FATS"/>
    <property type="match status" value="1"/>
</dbReference>
<dbReference type="Proteomes" id="UP000694408">
    <property type="component" value="Unplaced"/>
</dbReference>
<protein>
    <submittedName>
        <fullName evidence="7">Chromosome 10 open reading frame 90</fullName>
    </submittedName>
</protein>
<feature type="region of interest" description="Disordered" evidence="4">
    <location>
        <begin position="94"/>
        <end position="170"/>
    </location>
</feature>
<sequence length="536" mass="58837">MISPVIIAQIDEEKPSVPMQALLPQPRAPHTEPSLPTQGSAIVSRTFLVLPSRLEIQASLEDTMSPSDSPGPKQCPGQQRGFASITVTARRVPVGSGELAGGPGAGQEPSTVSPTPSTVPALLERWPPPAHAIQPPSKAPKSCSRLGEEPQKQLFDPGIKEDGVGLQSSDGREKIAPSFISCVQLQVCEPCPNTIYYLDRSLSVCIDQPRVKCQKLYRSTLSLSLKCSLSGLTADGVDGIANGEPMEETAPRKLPGAHGAPLRSHLSTDLTGNKVIKEEKTKEGHLGRKYPLQRTPMLLGSRKRSSTTTPGSLPFAASRETIAAAPDGSSNRADPSKDPSKPKEIQAQGVLKPKMSVSNSTCNVKASSGILIFPTLTSLTKLSPTPITPLNHQSVKQLLRVLQEALELHNPQFISRSQQRLKRLELMVQLRRAQHREAPPGTPRARARKLSTSTSSRKRQFTIPDPLSDNLFKPKERVIPEREMHMRSKRIYDNLPEVKKKQEEKQKRIIIQSNRLRVEMFKKVRISCDFWSKCSQ</sequence>
<dbReference type="Ensembl" id="ENSJHYT00000017257.1">
    <property type="protein sequence ID" value="ENSJHYP00000014263.1"/>
    <property type="gene ID" value="ENSJHYG00000011048.1"/>
</dbReference>
<dbReference type="GO" id="GO:0005813">
    <property type="term" value="C:centrosome"/>
    <property type="evidence" value="ECO:0007669"/>
    <property type="project" value="UniProtKB-SubCell"/>
</dbReference>
<evidence type="ECO:0000256" key="4">
    <source>
        <dbReference type="SAM" id="MobiDB-lite"/>
    </source>
</evidence>
<accession>A0A8C5NP67</accession>
<evidence type="ECO:0000313" key="8">
    <source>
        <dbReference type="Proteomes" id="UP000694408"/>
    </source>
</evidence>
<feature type="region of interest" description="Disordered" evidence="4">
    <location>
        <begin position="434"/>
        <end position="461"/>
    </location>
</feature>
<keyword evidence="8" id="KW-1185">Reference proteome</keyword>
<dbReference type="GO" id="GO:0046599">
    <property type="term" value="P:regulation of centriole replication"/>
    <property type="evidence" value="ECO:0007669"/>
    <property type="project" value="TreeGrafter"/>
</dbReference>
<evidence type="ECO:0000256" key="2">
    <source>
        <dbReference type="ARBA" id="ARBA00022490"/>
    </source>
</evidence>
<evidence type="ECO:0000256" key="3">
    <source>
        <dbReference type="ARBA" id="ARBA00023212"/>
    </source>
</evidence>
<dbReference type="GO" id="GO:0008017">
    <property type="term" value="F:microtubule binding"/>
    <property type="evidence" value="ECO:0007669"/>
    <property type="project" value="TreeGrafter"/>
</dbReference>
<evidence type="ECO:0000256" key="1">
    <source>
        <dbReference type="ARBA" id="ARBA00004300"/>
    </source>
</evidence>
<keyword evidence="3" id="KW-0206">Cytoskeleton</keyword>
<evidence type="ECO:0000259" key="6">
    <source>
        <dbReference type="Pfam" id="PF17730"/>
    </source>
</evidence>
<feature type="domain" description="ALMS motif" evidence="5">
    <location>
        <begin position="402"/>
        <end position="523"/>
    </location>
</feature>
<reference evidence="7" key="2">
    <citation type="submission" date="2025-09" db="UniProtKB">
        <authorList>
            <consortium name="Ensembl"/>
        </authorList>
    </citation>
    <scope>IDENTIFICATION</scope>
</reference>
<feature type="compositionally biased region" description="Basic and acidic residues" evidence="4">
    <location>
        <begin position="275"/>
        <end position="286"/>
    </location>
</feature>
<feature type="domain" description="Centrosomal protein C10orf90 N-terminal" evidence="6">
    <location>
        <begin position="11"/>
        <end position="298"/>
    </location>
</feature>
<feature type="compositionally biased region" description="Low complexity" evidence="4">
    <location>
        <begin position="106"/>
        <end position="120"/>
    </location>
</feature>
<name>A0A8C5NP67_JUNHY</name>
<dbReference type="PANTHER" id="PTHR21553">
    <property type="entry name" value="ALMS1-RELATED"/>
    <property type="match status" value="1"/>
</dbReference>
<dbReference type="GO" id="GO:0005829">
    <property type="term" value="C:cytosol"/>
    <property type="evidence" value="ECO:0007669"/>
    <property type="project" value="TreeGrafter"/>
</dbReference>
<comment type="subcellular location">
    <subcellularLocation>
        <location evidence="1">Cytoplasm</location>
        <location evidence="1">Cytoskeleton</location>
        <location evidence="1">Microtubule organizing center</location>
        <location evidence="1">Centrosome</location>
    </subcellularLocation>
</comment>